<reference evidence="2" key="1">
    <citation type="submission" date="2006-10" db="EMBL/GenBank/DDBJ databases">
        <authorList>
            <person name="Amadeo P."/>
            <person name="Zhao Q."/>
            <person name="Wortman J."/>
            <person name="Fraser-Liggett C."/>
            <person name="Carlton J."/>
        </authorList>
    </citation>
    <scope>NUCLEOTIDE SEQUENCE</scope>
    <source>
        <strain evidence="2">G3</strain>
    </source>
</reference>
<accession>A2EX62</accession>
<feature type="region of interest" description="Disordered" evidence="1">
    <location>
        <begin position="978"/>
        <end position="1167"/>
    </location>
</feature>
<feature type="compositionally biased region" description="Basic and acidic residues" evidence="1">
    <location>
        <begin position="1127"/>
        <end position="1138"/>
    </location>
</feature>
<evidence type="ECO:0000256" key="1">
    <source>
        <dbReference type="SAM" id="MobiDB-lite"/>
    </source>
</evidence>
<dbReference type="AlphaFoldDB" id="A2EX62"/>
<gene>
    <name evidence="2" type="ORF">TVAG_370100</name>
</gene>
<dbReference type="InParanoid" id="A2EX62"/>
<name>A2EX62_TRIV3</name>
<dbReference type="OrthoDB" id="10668808at2759"/>
<feature type="compositionally biased region" description="Polar residues" evidence="1">
    <location>
        <begin position="1090"/>
        <end position="1102"/>
    </location>
</feature>
<feature type="compositionally biased region" description="Acidic residues" evidence="1">
    <location>
        <begin position="1155"/>
        <end position="1164"/>
    </location>
</feature>
<dbReference type="VEuPathDB" id="TrichDB:TVAG_370100"/>
<feature type="compositionally biased region" description="Basic residues" evidence="1">
    <location>
        <begin position="984"/>
        <end position="994"/>
    </location>
</feature>
<dbReference type="STRING" id="5722.A2EX62"/>
<dbReference type="KEGG" id="tva:4760622"/>
<dbReference type="VEuPathDB" id="TrichDB:TVAGG3_0860210"/>
<keyword evidence="3" id="KW-1185">Reference proteome</keyword>
<sequence>MSDSTANDLEFEQQLNEFLQSIKIKNARLALSSSLKLLDYAKLTKKGIPMALSKLVLATYLNKHFGEDFYINFKSYLGEIEDFESQWEEAKKIIVLDILDLYRGLSSYLKNDYFTTVNPFKQIAEYLNEDENIKLANINRLLMLCHDCSSTISKAILSDIASIGLKRIINSIQVQKEGNYNEKHLEKSMTFIKNYVPKEQQNDLNTFLSQLMFEFAISDSITKKAAALQNFTGFRAFSQETIEKLNEYKVVDHLIADLHQDLVPKFVTFFIKMWNSGQFIDEQLEKYWNVCVNEHQTIIDKFFADWPRLFASIPKEKMHVFWEVVIHSPKYPKAALDFLIKVAPKAEDITKCKLITSLSNCEEKIDCVYAICEYAKVAPTISQAVISNAYTGLHKGKNKYFHILVLLNLLKEPTMDDLGHVLDYGQLDPKESRPLFELILKICRILNHNLTKEEFDKLKILIEPVIIEDSRLVTLFLNQLILNHIIDTTLVHTLLSWLVSQSHVMTDFIFSLFLFINNLDNNNQFDNFDLVGFQSILTVLKNSDDPEVATFMTNLIMRCRNNQLIDNLIVQIMEEYVSNASLITISNLIYQIETILVNPPKCNKFEYSPLITIKPTDKGSIMIPFGSTVDFFKRRVESYLNTDFNQLEFFIGEDPLTDIHHFTANEEITVKSPIFGNGARKWSKSEYPTTVLARYSGKLFDIVKANSKESENALTVLNLLPTIESESNIFKSKTPNWKEVFDTKYPYVLLYRMNILSHLINLKNRRDITYIFTSGGFKYLLKLIIDNKSIFSRPEHVDLFACSVGMLVASVATIEEAKDSKLETYNSLGYKAIMDSLIIWVHNIKFEERSYSLMVQNIMFIICDVARYNADPLLENENFVDIFKSTIFDNRYYLQEVFGSVIASTDMIKIEPIILSFVEYARNGNCLSYFKLVKKLAQISNKPVEVWKTLAKYLMDNMFIMSPNAKLPEDFGHEKLYPKDFNKPKAKKGKKKPKVSNATDDNGSNNEELNNFNSVDSKSDRSSFSSQETHKSPSAFDLKDESQDNFETKTIEENNKNSEENKAPKDNTSNLNEENPKNSEENSDISNNNVPKSDNNEQNTQNNDKKTGSEQNTAKFAPNDIINSQNKQEDKEKVDKRPTIFAETTGDDKQQKDDQESEYEEEEKEEVRYLHPGPQFTVEELKEAALMMSANVADPMFVSSIFETLLLLVERVDNPIPYAEELCMFALNKIAFNVSRIIPAPHDLFDLIVSIVNKDGSVGNTIFNRLTVLKHDRNH</sequence>
<feature type="compositionally biased region" description="Basic and acidic residues" evidence="1">
    <location>
        <begin position="1037"/>
        <end position="1065"/>
    </location>
</feature>
<reference evidence="2" key="2">
    <citation type="journal article" date="2007" name="Science">
        <title>Draft genome sequence of the sexually transmitted pathogen Trichomonas vaginalis.</title>
        <authorList>
            <person name="Carlton J.M."/>
            <person name="Hirt R.P."/>
            <person name="Silva J.C."/>
            <person name="Delcher A.L."/>
            <person name="Schatz M."/>
            <person name="Zhao Q."/>
            <person name="Wortman J.R."/>
            <person name="Bidwell S.L."/>
            <person name="Alsmark U.C.M."/>
            <person name="Besteiro S."/>
            <person name="Sicheritz-Ponten T."/>
            <person name="Noel C.J."/>
            <person name="Dacks J.B."/>
            <person name="Foster P.G."/>
            <person name="Simillion C."/>
            <person name="Van de Peer Y."/>
            <person name="Miranda-Saavedra D."/>
            <person name="Barton G.J."/>
            <person name="Westrop G.D."/>
            <person name="Mueller S."/>
            <person name="Dessi D."/>
            <person name="Fiori P.L."/>
            <person name="Ren Q."/>
            <person name="Paulsen I."/>
            <person name="Zhang H."/>
            <person name="Bastida-Corcuera F.D."/>
            <person name="Simoes-Barbosa A."/>
            <person name="Brown M.T."/>
            <person name="Hayes R.D."/>
            <person name="Mukherjee M."/>
            <person name="Okumura C.Y."/>
            <person name="Schneider R."/>
            <person name="Smith A.J."/>
            <person name="Vanacova S."/>
            <person name="Villalvazo M."/>
            <person name="Haas B.J."/>
            <person name="Pertea M."/>
            <person name="Feldblyum T.V."/>
            <person name="Utterback T.R."/>
            <person name="Shu C.L."/>
            <person name="Osoegawa K."/>
            <person name="de Jong P.J."/>
            <person name="Hrdy I."/>
            <person name="Horvathova L."/>
            <person name="Zubacova Z."/>
            <person name="Dolezal P."/>
            <person name="Malik S.B."/>
            <person name="Logsdon J.M. Jr."/>
            <person name="Henze K."/>
            <person name="Gupta A."/>
            <person name="Wang C.C."/>
            <person name="Dunne R.L."/>
            <person name="Upcroft J.A."/>
            <person name="Upcroft P."/>
            <person name="White O."/>
            <person name="Salzberg S.L."/>
            <person name="Tang P."/>
            <person name="Chiu C.-H."/>
            <person name="Lee Y.-S."/>
            <person name="Embley T.M."/>
            <person name="Coombs G.H."/>
            <person name="Mottram J.C."/>
            <person name="Tachezy J."/>
            <person name="Fraser-Liggett C.M."/>
            <person name="Johnson P.J."/>
        </authorList>
    </citation>
    <scope>NUCLEOTIDE SEQUENCE [LARGE SCALE GENOMIC DNA]</scope>
    <source>
        <strain evidence="2">G3</strain>
    </source>
</reference>
<dbReference type="EMBL" id="DS113525">
    <property type="protein sequence ID" value="EAY02782.1"/>
    <property type="molecule type" value="Genomic_DNA"/>
</dbReference>
<dbReference type="Proteomes" id="UP000001542">
    <property type="component" value="Unassembled WGS sequence"/>
</dbReference>
<dbReference type="RefSeq" id="XP_001315005.1">
    <property type="nucleotide sequence ID" value="XM_001314970.1"/>
</dbReference>
<organism evidence="2 3">
    <name type="scientific">Trichomonas vaginalis (strain ATCC PRA-98 / G3)</name>
    <dbReference type="NCBI Taxonomy" id="412133"/>
    <lineage>
        <taxon>Eukaryota</taxon>
        <taxon>Metamonada</taxon>
        <taxon>Parabasalia</taxon>
        <taxon>Trichomonadida</taxon>
        <taxon>Trichomonadidae</taxon>
        <taxon>Trichomonas</taxon>
    </lineage>
</organism>
<feature type="compositionally biased region" description="Low complexity" evidence="1">
    <location>
        <begin position="1002"/>
        <end position="1026"/>
    </location>
</feature>
<proteinExistence type="predicted"/>
<evidence type="ECO:0000313" key="2">
    <source>
        <dbReference type="EMBL" id="EAY02782.1"/>
    </source>
</evidence>
<evidence type="ECO:0000313" key="3">
    <source>
        <dbReference type="Proteomes" id="UP000001542"/>
    </source>
</evidence>
<protein>
    <submittedName>
        <fullName evidence="2">Uncharacterized protein</fullName>
    </submittedName>
</protein>